<feature type="region of interest" description="Disordered" evidence="1">
    <location>
        <begin position="1"/>
        <end position="22"/>
    </location>
</feature>
<protein>
    <submittedName>
        <fullName evidence="2">Uncharacterized protein</fullName>
    </submittedName>
</protein>
<feature type="compositionally biased region" description="Polar residues" evidence="1">
    <location>
        <begin position="126"/>
        <end position="159"/>
    </location>
</feature>
<comment type="caution">
    <text evidence="2">The sequence shown here is derived from an EMBL/GenBank/DDBJ whole genome shotgun (WGS) entry which is preliminary data.</text>
</comment>
<feature type="region of interest" description="Disordered" evidence="1">
    <location>
        <begin position="105"/>
        <end position="173"/>
    </location>
</feature>
<keyword evidence="3" id="KW-1185">Reference proteome</keyword>
<feature type="compositionally biased region" description="Basic and acidic residues" evidence="1">
    <location>
        <begin position="111"/>
        <end position="125"/>
    </location>
</feature>
<organism evidence="2 3">
    <name type="scientific">Gigaspora rosea</name>
    <dbReference type="NCBI Taxonomy" id="44941"/>
    <lineage>
        <taxon>Eukaryota</taxon>
        <taxon>Fungi</taxon>
        <taxon>Fungi incertae sedis</taxon>
        <taxon>Mucoromycota</taxon>
        <taxon>Glomeromycotina</taxon>
        <taxon>Glomeromycetes</taxon>
        <taxon>Diversisporales</taxon>
        <taxon>Gigasporaceae</taxon>
        <taxon>Gigaspora</taxon>
    </lineage>
</organism>
<dbReference type="EMBL" id="QKWP01000014">
    <property type="protein sequence ID" value="RIB30360.1"/>
    <property type="molecule type" value="Genomic_DNA"/>
</dbReference>
<name>A0A397W6L3_9GLOM</name>
<feature type="compositionally biased region" description="Basic and acidic residues" evidence="1">
    <location>
        <begin position="160"/>
        <end position="173"/>
    </location>
</feature>
<proteinExistence type="predicted"/>
<dbReference type="OrthoDB" id="2449208at2759"/>
<dbReference type="Proteomes" id="UP000266673">
    <property type="component" value="Unassembled WGS sequence"/>
</dbReference>
<gene>
    <name evidence="2" type="ORF">C2G38_2053950</name>
</gene>
<dbReference type="AlphaFoldDB" id="A0A397W6L3"/>
<evidence type="ECO:0000313" key="2">
    <source>
        <dbReference type="EMBL" id="RIB30360.1"/>
    </source>
</evidence>
<sequence length="228" mass="26042">MLDQKKSSGKYRRTKKPRRVQKNNDVPLTTSYLISLLWGALNPLYNGIASLESLSNCFQRLYKFAVGSSLTLDVKFFSVNIQVDPVVEVDDAHVELKSLEYDSETDVTEEEFSKHKSLKHADDKANSPNDSNDECQNNPCDQKNNQENDCQNNVPQNKDPQNKDFQRAKDAKNRMQEQFSDLLDFLGPKIRDNPETFQFLQSIMQFTHTIVNFSSLVILAVISSTITL</sequence>
<reference evidence="2 3" key="1">
    <citation type="submission" date="2018-06" db="EMBL/GenBank/DDBJ databases">
        <title>Comparative genomics reveals the genomic features of Rhizophagus irregularis, R. cerebriforme, R. diaphanum and Gigaspora rosea, and their symbiotic lifestyle signature.</title>
        <authorList>
            <person name="Morin E."/>
            <person name="San Clemente H."/>
            <person name="Chen E.C.H."/>
            <person name="De La Providencia I."/>
            <person name="Hainaut M."/>
            <person name="Kuo A."/>
            <person name="Kohler A."/>
            <person name="Murat C."/>
            <person name="Tang N."/>
            <person name="Roy S."/>
            <person name="Loubradou J."/>
            <person name="Henrissat B."/>
            <person name="Grigoriev I.V."/>
            <person name="Corradi N."/>
            <person name="Roux C."/>
            <person name="Martin F.M."/>
        </authorList>
    </citation>
    <scope>NUCLEOTIDE SEQUENCE [LARGE SCALE GENOMIC DNA]</scope>
    <source>
        <strain evidence="2 3">DAOM 194757</strain>
    </source>
</reference>
<evidence type="ECO:0000313" key="3">
    <source>
        <dbReference type="Proteomes" id="UP000266673"/>
    </source>
</evidence>
<feature type="compositionally biased region" description="Basic residues" evidence="1">
    <location>
        <begin position="7"/>
        <end position="21"/>
    </location>
</feature>
<accession>A0A397W6L3</accession>
<evidence type="ECO:0000256" key="1">
    <source>
        <dbReference type="SAM" id="MobiDB-lite"/>
    </source>
</evidence>